<feature type="transmembrane region" description="Helical" evidence="1">
    <location>
        <begin position="46"/>
        <end position="63"/>
    </location>
</feature>
<reference evidence="3" key="2">
    <citation type="journal article" date="2021" name="PeerJ">
        <title>Extensive microbial diversity within the chicken gut microbiome revealed by metagenomics and culture.</title>
        <authorList>
            <person name="Gilroy R."/>
            <person name="Ravi A."/>
            <person name="Getino M."/>
            <person name="Pursley I."/>
            <person name="Horton D.L."/>
            <person name="Alikhan N.F."/>
            <person name="Baker D."/>
            <person name="Gharbi K."/>
            <person name="Hall N."/>
            <person name="Watson M."/>
            <person name="Adriaenssens E.M."/>
            <person name="Foster-Nyarko E."/>
            <person name="Jarju S."/>
            <person name="Secka A."/>
            <person name="Antonio M."/>
            <person name="Oren A."/>
            <person name="Chaudhuri R.R."/>
            <person name="La Ragione R."/>
            <person name="Hildebrand F."/>
            <person name="Pallen M.J."/>
        </authorList>
    </citation>
    <scope>NUCLEOTIDE SEQUENCE</scope>
    <source>
        <strain evidence="3">CHK191-8634</strain>
    </source>
</reference>
<proteinExistence type="predicted"/>
<dbReference type="InterPro" id="IPR025328">
    <property type="entry name" value="DUF4234"/>
</dbReference>
<sequence length="114" mass="12526">MRRRSIGVCILLSIVTCGIYGLYWFICLTDESNAVAGEQGTSGGMALLLSIVTCGIYYFYWSYKLGEKMDKARTYNNVAPGSLGIVFLLLSIFGLGIITYALAQNEINKYATVL</sequence>
<gene>
    <name evidence="3" type="ORF">IAB67_06515</name>
</gene>
<keyword evidence="1" id="KW-1133">Transmembrane helix</keyword>
<name>A0A9D1LLS2_9CLOT</name>
<evidence type="ECO:0000259" key="2">
    <source>
        <dbReference type="Pfam" id="PF14018"/>
    </source>
</evidence>
<dbReference type="Proteomes" id="UP000824073">
    <property type="component" value="Unassembled WGS sequence"/>
</dbReference>
<comment type="caution">
    <text evidence="3">The sequence shown here is derived from an EMBL/GenBank/DDBJ whole genome shotgun (WGS) entry which is preliminary data.</text>
</comment>
<accession>A0A9D1LLS2</accession>
<evidence type="ECO:0000313" key="3">
    <source>
        <dbReference type="EMBL" id="HIU43932.1"/>
    </source>
</evidence>
<feature type="domain" description="DUF4234" evidence="2">
    <location>
        <begin position="4"/>
        <end position="70"/>
    </location>
</feature>
<dbReference type="EMBL" id="DVMR01000051">
    <property type="protein sequence ID" value="HIU43932.1"/>
    <property type="molecule type" value="Genomic_DNA"/>
</dbReference>
<keyword evidence="1" id="KW-0812">Transmembrane</keyword>
<feature type="transmembrane region" description="Helical" evidence="1">
    <location>
        <begin position="7"/>
        <end position="26"/>
    </location>
</feature>
<dbReference type="AlphaFoldDB" id="A0A9D1LLS2"/>
<evidence type="ECO:0000256" key="1">
    <source>
        <dbReference type="SAM" id="Phobius"/>
    </source>
</evidence>
<feature type="transmembrane region" description="Helical" evidence="1">
    <location>
        <begin position="83"/>
        <end position="103"/>
    </location>
</feature>
<dbReference type="Pfam" id="PF14018">
    <property type="entry name" value="DUF4234"/>
    <property type="match status" value="1"/>
</dbReference>
<organism evidence="3 4">
    <name type="scientific">Candidatus Ventrousia excrementavium</name>
    <dbReference type="NCBI Taxonomy" id="2840961"/>
    <lineage>
        <taxon>Bacteria</taxon>
        <taxon>Bacillati</taxon>
        <taxon>Bacillota</taxon>
        <taxon>Clostridia</taxon>
        <taxon>Eubacteriales</taxon>
        <taxon>Clostridiaceae</taxon>
        <taxon>Clostridiaceae incertae sedis</taxon>
        <taxon>Candidatus Ventrousia</taxon>
    </lineage>
</organism>
<protein>
    <submittedName>
        <fullName evidence="3">DUF4234 domain-containing protein</fullName>
    </submittedName>
</protein>
<keyword evidence="1" id="KW-0472">Membrane</keyword>
<evidence type="ECO:0000313" key="4">
    <source>
        <dbReference type="Proteomes" id="UP000824073"/>
    </source>
</evidence>
<reference evidence="3" key="1">
    <citation type="submission" date="2020-10" db="EMBL/GenBank/DDBJ databases">
        <authorList>
            <person name="Gilroy R."/>
        </authorList>
    </citation>
    <scope>NUCLEOTIDE SEQUENCE</scope>
    <source>
        <strain evidence="3">CHK191-8634</strain>
    </source>
</reference>